<feature type="compositionally biased region" description="Acidic residues" evidence="1">
    <location>
        <begin position="48"/>
        <end position="65"/>
    </location>
</feature>
<protein>
    <submittedName>
        <fullName evidence="2">Uncharacterized protein</fullName>
    </submittedName>
</protein>
<reference evidence="2 3" key="1">
    <citation type="journal article" date="2020" name="ISME J.">
        <title>Uncovering the hidden diversity of litter-decomposition mechanisms in mushroom-forming fungi.</title>
        <authorList>
            <person name="Floudas D."/>
            <person name="Bentzer J."/>
            <person name="Ahren D."/>
            <person name="Johansson T."/>
            <person name="Persson P."/>
            <person name="Tunlid A."/>
        </authorList>
    </citation>
    <scope>NUCLEOTIDE SEQUENCE [LARGE SCALE GENOMIC DNA]</scope>
    <source>
        <strain evidence="2 3">CBS 291.85</strain>
    </source>
</reference>
<comment type="caution">
    <text evidence="2">The sequence shown here is derived from an EMBL/GenBank/DDBJ whole genome shotgun (WGS) entry which is preliminary data.</text>
</comment>
<evidence type="ECO:0000256" key="1">
    <source>
        <dbReference type="SAM" id="MobiDB-lite"/>
    </source>
</evidence>
<accession>A0A8H5G159</accession>
<gene>
    <name evidence="2" type="ORF">D9758_009504</name>
</gene>
<dbReference type="AlphaFoldDB" id="A0A8H5G159"/>
<organism evidence="2 3">
    <name type="scientific">Tetrapyrgos nigripes</name>
    <dbReference type="NCBI Taxonomy" id="182062"/>
    <lineage>
        <taxon>Eukaryota</taxon>
        <taxon>Fungi</taxon>
        <taxon>Dikarya</taxon>
        <taxon>Basidiomycota</taxon>
        <taxon>Agaricomycotina</taxon>
        <taxon>Agaricomycetes</taxon>
        <taxon>Agaricomycetidae</taxon>
        <taxon>Agaricales</taxon>
        <taxon>Marasmiineae</taxon>
        <taxon>Marasmiaceae</taxon>
        <taxon>Tetrapyrgos</taxon>
    </lineage>
</organism>
<keyword evidence="3" id="KW-1185">Reference proteome</keyword>
<sequence length="571" mass="66137">MSSPLKRRAATKVISYQEEDDLFNEELAVDTSTSRNSRKRSQNASDHYEDEAMPVDNSSSEEYEEKEVPSLSSKSKGRKRAPRKDLNSSPKKTPRKSTGKTKKKSKLDMSQFFWPAYRAQMEGGCCIFEFCDPTKLLLLFHTPDLRDILLKAPDAVWRAARENVGMPELEAKDISERQYITLVFNKDCHNNCGMRNVQRVNFVNCARLCGDCLFATKFERKSQYEKYLRSLHPKAFECAKDSAFSDTGYRKPRGIEKLLAKLRDMRGKELDDFVEHRRILKEQIARDARRIREWVDQQDTKRYQSAEDKKQSRKVAIRAKLLSPEMGWNEDDLDDVFWAGWKEIDQPAELTPAIWKRIKDPLLNTLRLRLIETRNRERRDVLRARYRVLLQDDPKPDIFPSFETFSHFPDVEPLWNKNKCSGDDTPEPVERETFVVLDETEWNAALVPIKASVATYQVEMETLAKERLVKAYTDKGLVVPSDPIQDPRSMFRYKAPLVLNLDYPDERDAVLPFPAIHRVMRDRQDGSRFNVVAAVAAEFRTVPEVRGWFDGRNDTLKVDLGATACEGGMPF</sequence>
<dbReference type="OrthoDB" id="2322499at2759"/>
<dbReference type="EMBL" id="JAACJM010000055">
    <property type="protein sequence ID" value="KAF5356428.1"/>
    <property type="molecule type" value="Genomic_DNA"/>
</dbReference>
<evidence type="ECO:0000313" key="3">
    <source>
        <dbReference type="Proteomes" id="UP000559256"/>
    </source>
</evidence>
<proteinExistence type="predicted"/>
<feature type="compositionally biased region" description="Acidic residues" evidence="1">
    <location>
        <begin position="17"/>
        <end position="28"/>
    </location>
</feature>
<feature type="region of interest" description="Disordered" evidence="1">
    <location>
        <begin position="1"/>
        <end position="106"/>
    </location>
</feature>
<feature type="compositionally biased region" description="Basic residues" evidence="1">
    <location>
        <begin position="92"/>
        <end position="105"/>
    </location>
</feature>
<evidence type="ECO:0000313" key="2">
    <source>
        <dbReference type="EMBL" id="KAF5356428.1"/>
    </source>
</evidence>
<feature type="compositionally biased region" description="Basic residues" evidence="1">
    <location>
        <begin position="1"/>
        <end position="10"/>
    </location>
</feature>
<name>A0A8H5G159_9AGAR</name>
<dbReference type="Proteomes" id="UP000559256">
    <property type="component" value="Unassembled WGS sequence"/>
</dbReference>